<organism evidence="1">
    <name type="scientific">Lepeophtheirus salmonis</name>
    <name type="common">Salmon louse</name>
    <name type="synonym">Caligus salmonis</name>
    <dbReference type="NCBI Taxonomy" id="72036"/>
    <lineage>
        <taxon>Eukaryota</taxon>
        <taxon>Metazoa</taxon>
        <taxon>Ecdysozoa</taxon>
        <taxon>Arthropoda</taxon>
        <taxon>Crustacea</taxon>
        <taxon>Multicrustacea</taxon>
        <taxon>Hexanauplia</taxon>
        <taxon>Copepoda</taxon>
        <taxon>Siphonostomatoida</taxon>
        <taxon>Caligidae</taxon>
        <taxon>Lepeophtheirus</taxon>
    </lineage>
</organism>
<dbReference type="EMBL" id="HACA01025603">
    <property type="protein sequence ID" value="CDW42964.1"/>
    <property type="molecule type" value="Transcribed_RNA"/>
</dbReference>
<reference evidence="1" key="1">
    <citation type="submission" date="2014-05" db="EMBL/GenBank/DDBJ databases">
        <authorList>
            <person name="Chronopoulou M."/>
        </authorList>
    </citation>
    <scope>NUCLEOTIDE SEQUENCE</scope>
    <source>
        <tissue evidence="1">Whole organism</tissue>
    </source>
</reference>
<proteinExistence type="predicted"/>
<dbReference type="AlphaFoldDB" id="A0A0K2UXI3"/>
<evidence type="ECO:0000313" key="1">
    <source>
        <dbReference type="EMBL" id="CDW42964.1"/>
    </source>
</evidence>
<protein>
    <submittedName>
        <fullName evidence="1">Uncharacterized protein</fullName>
    </submittedName>
</protein>
<accession>A0A0K2UXI3</accession>
<sequence length="24" mass="2707">MIPSSKDTSLINNHSFSIITIIKF</sequence>
<name>A0A0K2UXI3_LEPSM</name>